<comment type="caution">
    <text evidence="2">The sequence shown here is derived from an EMBL/GenBank/DDBJ whole genome shotgun (WGS) entry which is preliminary data.</text>
</comment>
<gene>
    <name evidence="2" type="ORF">A3D78_05815</name>
</gene>
<dbReference type="AlphaFoldDB" id="A0A1F6A346"/>
<dbReference type="EMBL" id="MFJM01000012">
    <property type="protein sequence ID" value="OGG18944.1"/>
    <property type="molecule type" value="Genomic_DNA"/>
</dbReference>
<dbReference type="Proteomes" id="UP000176253">
    <property type="component" value="Unassembled WGS sequence"/>
</dbReference>
<dbReference type="STRING" id="1798383.A3D78_05815"/>
<feature type="transmembrane region" description="Helical" evidence="1">
    <location>
        <begin position="6"/>
        <end position="24"/>
    </location>
</feature>
<keyword evidence="1" id="KW-0472">Membrane</keyword>
<sequence length="90" mass="10227">MPEWTIFLLSGMAGGLLRALVGLVKSQSFQQKKWEYKPFYFWVTVFTAAVLGMISGILVETSWKLAFLAGYAGSDFLESMYKLSFAKWIK</sequence>
<keyword evidence="1" id="KW-0812">Transmembrane</keyword>
<accession>A0A1F6A346</accession>
<reference evidence="2 3" key="1">
    <citation type="journal article" date="2016" name="Nat. Commun.">
        <title>Thousands of microbial genomes shed light on interconnected biogeochemical processes in an aquifer system.</title>
        <authorList>
            <person name="Anantharaman K."/>
            <person name="Brown C.T."/>
            <person name="Hug L.A."/>
            <person name="Sharon I."/>
            <person name="Castelle C.J."/>
            <person name="Probst A.J."/>
            <person name="Thomas B.C."/>
            <person name="Singh A."/>
            <person name="Wilkins M.J."/>
            <person name="Karaoz U."/>
            <person name="Brodie E.L."/>
            <person name="Williams K.H."/>
            <person name="Hubbard S.S."/>
            <person name="Banfield J.F."/>
        </authorList>
    </citation>
    <scope>NUCLEOTIDE SEQUENCE [LARGE SCALE GENOMIC DNA]</scope>
</reference>
<evidence type="ECO:0000313" key="3">
    <source>
        <dbReference type="Proteomes" id="UP000176253"/>
    </source>
</evidence>
<organism evidence="2 3">
    <name type="scientific">Candidatus Gottesmanbacteria bacterium RIFCSPHIGHO2_02_FULL_39_14</name>
    <dbReference type="NCBI Taxonomy" id="1798383"/>
    <lineage>
        <taxon>Bacteria</taxon>
        <taxon>Candidatus Gottesmaniibacteriota</taxon>
    </lineage>
</organism>
<name>A0A1F6A346_9BACT</name>
<feature type="transmembrane region" description="Helical" evidence="1">
    <location>
        <begin position="39"/>
        <end position="59"/>
    </location>
</feature>
<evidence type="ECO:0000256" key="1">
    <source>
        <dbReference type="SAM" id="Phobius"/>
    </source>
</evidence>
<proteinExistence type="predicted"/>
<evidence type="ECO:0000313" key="2">
    <source>
        <dbReference type="EMBL" id="OGG18944.1"/>
    </source>
</evidence>
<keyword evidence="1" id="KW-1133">Transmembrane helix</keyword>
<protein>
    <submittedName>
        <fullName evidence="2">Uncharacterized protein</fullName>
    </submittedName>
</protein>